<dbReference type="AlphaFoldDB" id="A0A4R2F2G3"/>
<name>A0A4R2F2G3_9GAMM</name>
<dbReference type="EMBL" id="SLWF01000047">
    <property type="protein sequence ID" value="TCN77356.1"/>
    <property type="molecule type" value="Genomic_DNA"/>
</dbReference>
<comment type="caution">
    <text evidence="1">The sequence shown here is derived from an EMBL/GenBank/DDBJ whole genome shotgun (WGS) entry which is preliminary data.</text>
</comment>
<gene>
    <name evidence="1" type="ORF">EDC91_14712</name>
</gene>
<reference evidence="1 2" key="1">
    <citation type="submission" date="2019-03" db="EMBL/GenBank/DDBJ databases">
        <title>Freshwater and sediment microbial communities from various areas in North America, analyzing microbe dynamics in response to fracking.</title>
        <authorList>
            <person name="Lamendella R."/>
        </authorList>
    </citation>
    <scope>NUCLEOTIDE SEQUENCE [LARGE SCALE GENOMIC DNA]</scope>
    <source>
        <strain evidence="1 2">74A</strain>
    </source>
</reference>
<accession>A0A4R2F2G3</accession>
<evidence type="ECO:0000313" key="2">
    <source>
        <dbReference type="Proteomes" id="UP000294832"/>
    </source>
</evidence>
<organism evidence="1 2">
    <name type="scientific">Shewanella fodinae</name>
    <dbReference type="NCBI Taxonomy" id="552357"/>
    <lineage>
        <taxon>Bacteria</taxon>
        <taxon>Pseudomonadati</taxon>
        <taxon>Pseudomonadota</taxon>
        <taxon>Gammaproteobacteria</taxon>
        <taxon>Alteromonadales</taxon>
        <taxon>Shewanellaceae</taxon>
        <taxon>Shewanella</taxon>
    </lineage>
</organism>
<proteinExistence type="predicted"/>
<keyword evidence="2" id="KW-1185">Reference proteome</keyword>
<dbReference type="RefSeq" id="WP_133040562.1">
    <property type="nucleotide sequence ID" value="NZ_SLWF01000047.1"/>
</dbReference>
<protein>
    <submittedName>
        <fullName evidence="1">Uncharacterized protein</fullName>
    </submittedName>
</protein>
<evidence type="ECO:0000313" key="1">
    <source>
        <dbReference type="EMBL" id="TCN77356.1"/>
    </source>
</evidence>
<dbReference type="OrthoDB" id="6262205at2"/>
<sequence length="420" mass="47658">MKLVIPIEELSVLKTAVENIDTKYQYCRVSFIVNPAEKTLTILTGQKPTNACCTVPLAPESTALQATQFSIDGGFLKDLMNDSASSKKDMVLDIEMTGSAAKWFEVLFLTPGFENQGGHSSVRRWRCKAADKQQLNYLGDIQSRPTNKFSPNTGKAICEEAIANLPFEFFEINKDKRQARTLRNGVIEETKLPEHIKLPFDVVLNPTAATLLSTLCDEPGVDVIEMAQQGEEITFKTQRQAITCIMTGIENFYHKNSLIFTEKQCLFVSFYTFRKMVRKWLNNKEIRKADEAILYIDDSTLAIFAVNEEFQFGDIIPVFSIDPKAAGFNCCMFRFKAQTILKTKIKNMIESSKIKISIVEDGKGGTLLRTYHSPKNELKTDSFYITPDEHQLPTVQMLLKKLIEVEGKQRKEAQQDMFDF</sequence>
<dbReference type="Proteomes" id="UP000294832">
    <property type="component" value="Unassembled WGS sequence"/>
</dbReference>